<dbReference type="Proteomes" id="UP001153069">
    <property type="component" value="Unassembled WGS sequence"/>
</dbReference>
<gene>
    <name evidence="2" type="ORF">SEMRO_122_G059280.1</name>
</gene>
<accession>A0A9N8DLJ3</accession>
<reference evidence="2" key="1">
    <citation type="submission" date="2020-06" db="EMBL/GenBank/DDBJ databases">
        <authorList>
            <consortium name="Plant Systems Biology data submission"/>
        </authorList>
    </citation>
    <scope>NUCLEOTIDE SEQUENCE</scope>
    <source>
        <strain evidence="2">D6</strain>
    </source>
</reference>
<feature type="compositionally biased region" description="Basic residues" evidence="1">
    <location>
        <begin position="47"/>
        <end position="59"/>
    </location>
</feature>
<keyword evidence="3" id="KW-1185">Reference proteome</keyword>
<feature type="compositionally biased region" description="Low complexity" evidence="1">
    <location>
        <begin position="35"/>
        <end position="46"/>
    </location>
</feature>
<sequence length="117" mass="13430">MNSFVEKITTMKKSHKDSNTKSQKHLKDRSEKSLRSSTSTSSSGKSTSKRHHHHHHHPRVNISTNQIHPQDLIRILEMHAQTDSKLASDYFEQIKHTSAPRQFLDDSDHVRSTPKAA</sequence>
<proteinExistence type="predicted"/>
<evidence type="ECO:0000313" key="3">
    <source>
        <dbReference type="Proteomes" id="UP001153069"/>
    </source>
</evidence>
<organism evidence="2 3">
    <name type="scientific">Seminavis robusta</name>
    <dbReference type="NCBI Taxonomy" id="568900"/>
    <lineage>
        <taxon>Eukaryota</taxon>
        <taxon>Sar</taxon>
        <taxon>Stramenopiles</taxon>
        <taxon>Ochrophyta</taxon>
        <taxon>Bacillariophyta</taxon>
        <taxon>Bacillariophyceae</taxon>
        <taxon>Bacillariophycidae</taxon>
        <taxon>Naviculales</taxon>
        <taxon>Naviculaceae</taxon>
        <taxon>Seminavis</taxon>
    </lineage>
</organism>
<evidence type="ECO:0000313" key="2">
    <source>
        <dbReference type="EMBL" id="CAB9501934.1"/>
    </source>
</evidence>
<dbReference type="AlphaFoldDB" id="A0A9N8DLJ3"/>
<name>A0A9N8DLJ3_9STRA</name>
<protein>
    <submittedName>
        <fullName evidence="2">Uncharacterized protein</fullName>
    </submittedName>
</protein>
<comment type="caution">
    <text evidence="2">The sequence shown here is derived from an EMBL/GenBank/DDBJ whole genome shotgun (WGS) entry which is preliminary data.</text>
</comment>
<feature type="region of interest" description="Disordered" evidence="1">
    <location>
        <begin position="97"/>
        <end position="117"/>
    </location>
</feature>
<dbReference type="EMBL" id="CAICTM010000121">
    <property type="protein sequence ID" value="CAB9501934.1"/>
    <property type="molecule type" value="Genomic_DNA"/>
</dbReference>
<feature type="region of interest" description="Disordered" evidence="1">
    <location>
        <begin position="1"/>
        <end position="67"/>
    </location>
</feature>
<evidence type="ECO:0000256" key="1">
    <source>
        <dbReference type="SAM" id="MobiDB-lite"/>
    </source>
</evidence>